<name>A0A9D4MIJ1_DREPO</name>
<dbReference type="Proteomes" id="UP000828390">
    <property type="component" value="Unassembled WGS sequence"/>
</dbReference>
<keyword evidence="2" id="KW-1185">Reference proteome</keyword>
<accession>A0A9D4MIJ1</accession>
<dbReference type="AlphaFoldDB" id="A0A9D4MIJ1"/>
<reference evidence="1" key="1">
    <citation type="journal article" date="2019" name="bioRxiv">
        <title>The Genome of the Zebra Mussel, Dreissena polymorpha: A Resource for Invasive Species Research.</title>
        <authorList>
            <person name="McCartney M.A."/>
            <person name="Auch B."/>
            <person name="Kono T."/>
            <person name="Mallez S."/>
            <person name="Zhang Y."/>
            <person name="Obille A."/>
            <person name="Becker A."/>
            <person name="Abrahante J.E."/>
            <person name="Garbe J."/>
            <person name="Badalamenti J.P."/>
            <person name="Herman A."/>
            <person name="Mangelson H."/>
            <person name="Liachko I."/>
            <person name="Sullivan S."/>
            <person name="Sone E.D."/>
            <person name="Koren S."/>
            <person name="Silverstein K.A.T."/>
            <person name="Beckman K.B."/>
            <person name="Gohl D.M."/>
        </authorList>
    </citation>
    <scope>NUCLEOTIDE SEQUENCE</scope>
    <source>
        <strain evidence="1">Duluth1</strain>
        <tissue evidence="1">Whole animal</tissue>
    </source>
</reference>
<sequence length="75" mass="8538">MIANSLETTSRTLNGSYSRTCRTSEAVWYTKPSIWKGEMIGLGSNKLGWLHTLRSCIRMLMTLIKWPEANVSFVL</sequence>
<protein>
    <submittedName>
        <fullName evidence="1">Uncharacterized protein</fullName>
    </submittedName>
</protein>
<gene>
    <name evidence="1" type="ORF">DPMN_000712</name>
</gene>
<comment type="caution">
    <text evidence="1">The sequence shown here is derived from an EMBL/GenBank/DDBJ whole genome shotgun (WGS) entry which is preliminary data.</text>
</comment>
<reference evidence="1" key="2">
    <citation type="submission" date="2020-11" db="EMBL/GenBank/DDBJ databases">
        <authorList>
            <person name="McCartney M.A."/>
            <person name="Auch B."/>
            <person name="Kono T."/>
            <person name="Mallez S."/>
            <person name="Becker A."/>
            <person name="Gohl D.M."/>
            <person name="Silverstein K.A.T."/>
            <person name="Koren S."/>
            <person name="Bechman K.B."/>
            <person name="Herman A."/>
            <person name="Abrahante J.E."/>
            <person name="Garbe J."/>
        </authorList>
    </citation>
    <scope>NUCLEOTIDE SEQUENCE</scope>
    <source>
        <strain evidence="1">Duluth1</strain>
        <tissue evidence="1">Whole animal</tissue>
    </source>
</reference>
<evidence type="ECO:0000313" key="1">
    <source>
        <dbReference type="EMBL" id="KAH3876861.1"/>
    </source>
</evidence>
<dbReference type="EMBL" id="JAIWYP010000001">
    <property type="protein sequence ID" value="KAH3876861.1"/>
    <property type="molecule type" value="Genomic_DNA"/>
</dbReference>
<organism evidence="1 2">
    <name type="scientific">Dreissena polymorpha</name>
    <name type="common">Zebra mussel</name>
    <name type="synonym">Mytilus polymorpha</name>
    <dbReference type="NCBI Taxonomy" id="45954"/>
    <lineage>
        <taxon>Eukaryota</taxon>
        <taxon>Metazoa</taxon>
        <taxon>Spiralia</taxon>
        <taxon>Lophotrochozoa</taxon>
        <taxon>Mollusca</taxon>
        <taxon>Bivalvia</taxon>
        <taxon>Autobranchia</taxon>
        <taxon>Heteroconchia</taxon>
        <taxon>Euheterodonta</taxon>
        <taxon>Imparidentia</taxon>
        <taxon>Neoheterodontei</taxon>
        <taxon>Myida</taxon>
        <taxon>Dreissenoidea</taxon>
        <taxon>Dreissenidae</taxon>
        <taxon>Dreissena</taxon>
    </lineage>
</organism>
<evidence type="ECO:0000313" key="2">
    <source>
        <dbReference type="Proteomes" id="UP000828390"/>
    </source>
</evidence>
<proteinExistence type="predicted"/>